<reference evidence="2 3" key="2">
    <citation type="journal article" date="2013" name="Genome Biol. Evol.">
        <title>Genome sequencing of Giardia lamblia genotypes A2 and B isolates (DH and GS) and comparative analysis with the genomes of genotypes A1 and E (WB and Pig).</title>
        <authorList>
            <person name="Adam R.D."/>
            <person name="Dahlstrom E.W."/>
            <person name="Martens C.A."/>
            <person name="Bruno D.P."/>
            <person name="Barbian K.D."/>
            <person name="Ricklefs S.M."/>
            <person name="Hernandez M.M."/>
            <person name="Narla N.P."/>
            <person name="Patel R.B."/>
            <person name="Porcella S.F."/>
            <person name="Nash T.E."/>
        </authorList>
    </citation>
    <scope>NUCLEOTIDE SEQUENCE [LARGE SCALE GENOMIC DNA]</scope>
    <source>
        <strain evidence="2 3">DH</strain>
    </source>
</reference>
<evidence type="ECO:0000256" key="1">
    <source>
        <dbReference type="PROSITE-ProRule" id="PRU00023"/>
    </source>
</evidence>
<proteinExistence type="predicted"/>
<keyword evidence="1" id="KW-0040">ANK repeat</keyword>
<dbReference type="PANTHER" id="PTHR24120:SF4">
    <property type="entry name" value="GH07239P"/>
    <property type="match status" value="1"/>
</dbReference>
<dbReference type="EMBL" id="AHGT01000018">
    <property type="protein sequence ID" value="ESU37989.1"/>
    <property type="molecule type" value="Genomic_DNA"/>
</dbReference>
<feature type="repeat" description="ANK" evidence="1">
    <location>
        <begin position="649"/>
        <end position="674"/>
    </location>
</feature>
<organism evidence="2 3">
    <name type="scientific">Giardia intestinalis</name>
    <name type="common">Giardia lamblia</name>
    <dbReference type="NCBI Taxonomy" id="5741"/>
    <lineage>
        <taxon>Eukaryota</taxon>
        <taxon>Metamonada</taxon>
        <taxon>Diplomonadida</taxon>
        <taxon>Hexamitidae</taxon>
        <taxon>Giardiinae</taxon>
        <taxon>Giardia</taxon>
    </lineage>
</organism>
<feature type="repeat" description="ANK" evidence="1">
    <location>
        <begin position="393"/>
        <end position="425"/>
    </location>
</feature>
<dbReference type="VEuPathDB" id="GiardiaDB:GL50581_2133"/>
<dbReference type="Pfam" id="PF12796">
    <property type="entry name" value="Ank_2"/>
    <property type="match status" value="8"/>
</dbReference>
<sequence>MQTDSSTGCEVGVARNTLPDATYYLINLNQLPSGDAELTLFRANKLSVRKSYGFLDFSYTLINTESDLLIARKSPLISSSPFWDYLFDSQFRFQSCSLLFWHAFIFLLRVIRWASSQGPRHNVWLDFLNSALHGNVFDYLIVLDTGILVLDTPNLLLACLKSGTSTIKRISDETTPIVLEATLVWALGSYFSTTIPELFNNLDPCYSSLAGYTAYQPIDVSMQKLSSLANKIASGENSFPAAQILKDPIVRRMEILVDRLCLICRSDRGFTQLMTAAKENNENELKKFIYQSNLTSSTPLGLTALMVAIRNRSSLTAKVLVPYEACSIDSAGSTALMYSVQNKLYDGAEALASLECGIRNKENKTAIYLAYEQHDHKMLEILAPWENHLVYDNGKTLLMIASSQNNISAVNILLKYEAGVSDRSGHMASRYALLNGHREVFNALLPAEQSIMKRFSCTPLMIAVAQNDVKQVSIELNVYPRRKFKGITALMIAVLMDAKEEILEMLEAKEARMVNTKGQTALMLAVQRNLIPYVTRLAPLEAGIFDKRGHTALMYAIQAKNIAAVKILICYEAGLVNPYTGATAHHMIKSISETEQDVALAQELTQTVRRYETFNRDAYGNTPLIHAVIANNKGLLQEYACQAKLRNFHGRTALHFAVELGNFEVAQELLELGAGGLQDYSGITALMIAATNGQTDLLNLLLSHETGETRRVTTAGKSALILALENGHTSAASTLAIYESGIVDESGAFAAKIAAMQGYTNVFIQLYEQEKNLLYNDGFTHLMLAATRNDIKTLRQNMQTDARTALPGSGMSALMLATIHGNQEACRLLLSVESCMVNSEGKTALMLAAERDLCSIVKMLSSIEAGLRDYRGTSALMIAAMRGHPENVAELMRYEAGIANNAKQTAASLAYWSNHKQIFCMLAQAELSIRDARGNTELMKAVMNKDIKQATAMVHLAGCKNFNGETALMIAVKERFYDGVVLLADLESSIQDVNGTTALIIACENSFIEAVTLLLKEINIHKLDGSSPRSVALARNHFELGRLLPKKPLLDSFGCTQLMLAIEAGDETLALTPQMLSLEGFQDYDGKTALMYAAEKNMCSVVEALVGVECKVMDYSGKTAAVHAYLTGSLESLAILIRFEALHYLNNSTQTIFMQAVVARNIEVIHIVGPYEAGYQLEDGTTALSLARTLSGKSCERLLEAVLQYEAGNTAPRATSLLGQRIDREKIISFGSSHRVGTPEVEEPGRDNDGNTALIRLVRSNSKADISPLLHQAGLVNRKGMSALMFAAELNNVSAARLLAEKEAGYTVVSHISTPFILSNATALHIAAIRGNTEIVQILVEQEAGMVDYRKRSALMLAAYFGHLSVVQLLLSREKALQDSSGRTALFYAIESNKVRIVQELLPHEATLVTTADYMAGPGFTALMDAARLGNIAAIKLLMAKEGGMTQPQEAGAHSNWTALVWASSHGQREAVLELAPLELETCSQLAFYYAQDASITDLLTELRSAFSSRS</sequence>
<dbReference type="PROSITE" id="PS50297">
    <property type="entry name" value="ANK_REP_REGION"/>
    <property type="match status" value="3"/>
</dbReference>
<evidence type="ECO:0000313" key="3">
    <source>
        <dbReference type="Proteomes" id="UP000018320"/>
    </source>
</evidence>
<dbReference type="PROSITE" id="PS50088">
    <property type="entry name" value="ANK_REPEAT"/>
    <property type="match status" value="4"/>
</dbReference>
<gene>
    <name evidence="2" type="ORF">DHA2_150352</name>
</gene>
<dbReference type="SMART" id="SM00248">
    <property type="entry name" value="ANK"/>
    <property type="match status" value="27"/>
</dbReference>
<reference evidence="3" key="1">
    <citation type="submission" date="2012-02" db="EMBL/GenBank/DDBJ databases">
        <title>Genome sequencing of Giardia lamblia Genotypes A2 and B isolates (DH and GS) and comparative analysis with the genomes of Genotypes A1 and E (WB and Pig).</title>
        <authorList>
            <person name="Adam R."/>
            <person name="Dahlstrom E."/>
            <person name="Martens C."/>
            <person name="Bruno D."/>
            <person name="Barbian K."/>
            <person name="Porcella S.F."/>
            <person name="Nash T."/>
        </authorList>
    </citation>
    <scope>NUCLEOTIDE SEQUENCE</scope>
    <source>
        <strain evidence="3">DH</strain>
    </source>
</reference>
<name>V6TH32_GIAIN</name>
<dbReference type="VEuPathDB" id="GiardiaDB:GL50803_0017613"/>
<comment type="caution">
    <text evidence="2">The sequence shown here is derived from an EMBL/GenBank/DDBJ whole genome shotgun (WGS) entry which is preliminary data.</text>
</comment>
<feature type="repeat" description="ANK" evidence="1">
    <location>
        <begin position="681"/>
        <end position="704"/>
    </location>
</feature>
<dbReference type="VEuPathDB" id="GiardiaDB:DHA2_150352"/>
<dbReference type="SUPFAM" id="SSF48403">
    <property type="entry name" value="Ankyrin repeat"/>
    <property type="match status" value="4"/>
</dbReference>
<dbReference type="InterPro" id="IPR036770">
    <property type="entry name" value="Ankyrin_rpt-contain_sf"/>
</dbReference>
<dbReference type="InterPro" id="IPR002110">
    <property type="entry name" value="Ankyrin_rpt"/>
</dbReference>
<dbReference type="Gene3D" id="1.25.40.20">
    <property type="entry name" value="Ankyrin repeat-containing domain"/>
    <property type="match status" value="8"/>
</dbReference>
<evidence type="ECO:0000313" key="2">
    <source>
        <dbReference type="EMBL" id="ESU37989.1"/>
    </source>
</evidence>
<dbReference type="PANTHER" id="PTHR24120">
    <property type="entry name" value="GH07239P"/>
    <property type="match status" value="1"/>
</dbReference>
<protein>
    <submittedName>
        <fullName evidence="2">Ankyrin repeat protein</fullName>
    </submittedName>
</protein>
<accession>V6TH32</accession>
<feature type="repeat" description="ANK" evidence="1">
    <location>
        <begin position="1319"/>
        <end position="1344"/>
    </location>
</feature>
<dbReference type="VEuPathDB" id="GiardiaDB:QR46_2098"/>
<dbReference type="Proteomes" id="UP000018320">
    <property type="component" value="Unassembled WGS sequence"/>
</dbReference>